<evidence type="ECO:0000256" key="6">
    <source>
        <dbReference type="ARBA" id="ARBA00023078"/>
    </source>
</evidence>
<dbReference type="InterPro" id="IPR037271">
    <property type="entry name" value="PSII_PsbI_sf"/>
</dbReference>
<comment type="subcellular location">
    <subcellularLocation>
        <location evidence="9">Cellular thylakoid membrane</location>
        <topology evidence="9">Single-pass membrane protein</topology>
    </subcellularLocation>
    <subcellularLocation>
        <location evidence="1">Membrane</location>
        <topology evidence="1">Single-pass membrane protein</topology>
    </subcellularLocation>
</comment>
<evidence type="ECO:0000256" key="4">
    <source>
        <dbReference type="ARBA" id="ARBA00022692"/>
    </source>
</evidence>
<comment type="similarity">
    <text evidence="9">Belongs to the PsbI family.</text>
</comment>
<dbReference type="GO" id="GO:0009539">
    <property type="term" value="C:photosystem II reaction center"/>
    <property type="evidence" value="ECO:0007669"/>
    <property type="project" value="InterPro"/>
</dbReference>
<dbReference type="Proteomes" id="UP000249354">
    <property type="component" value="Unassembled WGS sequence"/>
</dbReference>
<dbReference type="Pfam" id="PF02532">
    <property type="entry name" value="PsbI"/>
    <property type="match status" value="1"/>
</dbReference>
<dbReference type="HAMAP" id="MF_01316">
    <property type="entry name" value="PSII_PsbI"/>
    <property type="match status" value="1"/>
</dbReference>
<keyword evidence="4 9" id="KW-0812">Transmembrane</keyword>
<keyword evidence="7 9" id="KW-0472">Membrane</keyword>
<protein>
    <recommendedName>
        <fullName evidence="9">Photosystem II reaction center protein I</fullName>
        <shortName evidence="9">PSII-I</shortName>
    </recommendedName>
    <alternativeName>
        <fullName evidence="9">PSII 4.4 kDa protein</fullName>
    </alternativeName>
</protein>
<comment type="subunit">
    <text evidence="9">PSII is composed of 1 copy each of membrane proteins PsbA, PsbB, PsbC, PsbD, PsbE, PsbF, PsbH, PsbI, PsbJ, PsbK, PsbL, PsbM, PsbT, PsbX, PsbY, PsbZ, Psb30/Ycf12, peripheral proteins PsbO, CyanoQ (PsbQ), PsbU, PsbV and a large number of cofactors. It forms dimeric complexes.</text>
</comment>
<keyword evidence="6 9" id="KW-0793">Thylakoid</keyword>
<evidence type="ECO:0000256" key="9">
    <source>
        <dbReference type="HAMAP-Rule" id="MF_01316"/>
    </source>
</evidence>
<evidence type="ECO:0000256" key="8">
    <source>
        <dbReference type="ARBA" id="ARBA00023276"/>
    </source>
</evidence>
<dbReference type="GO" id="GO:0031676">
    <property type="term" value="C:plasma membrane-derived thylakoid membrane"/>
    <property type="evidence" value="ECO:0007669"/>
    <property type="project" value="UniProtKB-SubCell"/>
</dbReference>
<evidence type="ECO:0000313" key="11">
    <source>
        <dbReference type="Proteomes" id="UP000249354"/>
    </source>
</evidence>
<evidence type="ECO:0000256" key="3">
    <source>
        <dbReference type="ARBA" id="ARBA00022531"/>
    </source>
</evidence>
<dbReference type="InterPro" id="IPR003686">
    <property type="entry name" value="PSII_PsbI"/>
</dbReference>
<comment type="caution">
    <text evidence="10">The sequence shown here is derived from an EMBL/GenBank/DDBJ whole genome shotgun (WGS) entry which is preliminary data.</text>
</comment>
<dbReference type="GO" id="GO:0015979">
    <property type="term" value="P:photosynthesis"/>
    <property type="evidence" value="ECO:0007669"/>
    <property type="project" value="UniProtKB-UniRule"/>
</dbReference>
<dbReference type="SUPFAM" id="SSF161041">
    <property type="entry name" value="Photosystem II reaction center protein I, PsbI"/>
    <property type="match status" value="1"/>
</dbReference>
<sequence length="38" mass="4126">MVTLKIVVYLTISFFIGLFVFGFLSGDPARNPGGGDFE</sequence>
<accession>A0A2W4UV23</accession>
<dbReference type="PANTHER" id="PTHR35772">
    <property type="entry name" value="PHOTOSYSTEM II REACTION CENTER PROTEIN I"/>
    <property type="match status" value="1"/>
</dbReference>
<proteinExistence type="inferred from homology"/>
<reference evidence="10 11" key="2">
    <citation type="submission" date="2018-06" db="EMBL/GenBank/DDBJ databases">
        <title>Metagenomic assembly of (sub)arctic Cyanobacteria and their associated microbiome from non-axenic cultures.</title>
        <authorList>
            <person name="Baurain D."/>
        </authorList>
    </citation>
    <scope>NUCLEOTIDE SEQUENCE [LARGE SCALE GENOMIC DNA]</scope>
    <source>
        <strain evidence="10">ULC129bin1</strain>
    </source>
</reference>
<keyword evidence="3 9" id="KW-0602">Photosynthesis</keyword>
<name>A0A2W4UV23_9CYAN</name>
<organism evidence="10 11">
    <name type="scientific">Leptolyngbya foveolarum</name>
    <dbReference type="NCBI Taxonomy" id="47253"/>
    <lineage>
        <taxon>Bacteria</taxon>
        <taxon>Bacillati</taxon>
        <taxon>Cyanobacteriota</taxon>
        <taxon>Cyanophyceae</taxon>
        <taxon>Leptolyngbyales</taxon>
        <taxon>Leptolyngbyaceae</taxon>
        <taxon>Leptolyngbya group</taxon>
        <taxon>Leptolyngbya</taxon>
    </lineage>
</organism>
<evidence type="ECO:0000313" key="10">
    <source>
        <dbReference type="EMBL" id="PZO20739.1"/>
    </source>
</evidence>
<evidence type="ECO:0000256" key="1">
    <source>
        <dbReference type="ARBA" id="ARBA00004167"/>
    </source>
</evidence>
<dbReference type="PANTHER" id="PTHR35772:SF1">
    <property type="entry name" value="PHOTOSYSTEM II REACTION CENTER PROTEIN I"/>
    <property type="match status" value="1"/>
</dbReference>
<keyword evidence="2 9" id="KW-0674">Reaction center</keyword>
<evidence type="ECO:0000256" key="7">
    <source>
        <dbReference type="ARBA" id="ARBA00023136"/>
    </source>
</evidence>
<reference evidence="11" key="1">
    <citation type="submission" date="2018-04" db="EMBL/GenBank/DDBJ databases">
        <authorList>
            <person name="Cornet L."/>
        </authorList>
    </citation>
    <scope>NUCLEOTIDE SEQUENCE [LARGE SCALE GENOMIC DNA]</scope>
</reference>
<evidence type="ECO:0000256" key="5">
    <source>
        <dbReference type="ARBA" id="ARBA00022989"/>
    </source>
</evidence>
<comment type="function">
    <text evidence="9">One of the components of the core complex of photosystem II (PSII), required for its stability and/or assembly. PSII is a light-driven water:plastoquinone oxidoreductase that uses light energy to abstract electrons from H(2)O, generating O(2) and a proton gradient subsequently used for ATP formation. It consists of a core antenna complex that captures photons, and an electron transfer chain that converts photonic excitation into a charge separation.</text>
</comment>
<dbReference type="AlphaFoldDB" id="A0A2W4UV23"/>
<dbReference type="EMBL" id="QBMC01000026">
    <property type="protein sequence ID" value="PZO20739.1"/>
    <property type="molecule type" value="Genomic_DNA"/>
</dbReference>
<evidence type="ECO:0000256" key="2">
    <source>
        <dbReference type="ARBA" id="ARBA00022469"/>
    </source>
</evidence>
<keyword evidence="8 9" id="KW-0604">Photosystem II</keyword>
<keyword evidence="5 9" id="KW-1133">Transmembrane helix</keyword>
<gene>
    <name evidence="9" type="primary">psbI</name>
    <name evidence="10" type="ORF">DCF25_06055</name>
</gene>
<feature type="transmembrane region" description="Helical" evidence="9">
    <location>
        <begin position="6"/>
        <end position="24"/>
    </location>
</feature>